<dbReference type="PROSITE" id="PS50005">
    <property type="entry name" value="TPR"/>
    <property type="match status" value="1"/>
</dbReference>
<evidence type="ECO:0000313" key="3">
    <source>
        <dbReference type="EMBL" id="CAD7252501.1"/>
    </source>
</evidence>
<gene>
    <name evidence="3" type="ORF">DSTB1V02_LOCUS12259</name>
</gene>
<reference evidence="3" key="1">
    <citation type="submission" date="2020-11" db="EMBL/GenBank/DDBJ databases">
        <authorList>
            <person name="Tran Van P."/>
        </authorList>
    </citation>
    <scope>NUCLEOTIDE SEQUENCE</scope>
</reference>
<dbReference type="EMBL" id="CAJPEV010004505">
    <property type="protein sequence ID" value="CAG0901889.1"/>
    <property type="molecule type" value="Genomic_DNA"/>
</dbReference>
<proteinExistence type="predicted"/>
<dbReference type="Gene3D" id="1.25.40.10">
    <property type="entry name" value="Tetratricopeptide repeat domain"/>
    <property type="match status" value="1"/>
</dbReference>
<keyword evidence="4" id="KW-1185">Reference proteome</keyword>
<accession>A0A7R9FRZ5</accession>
<keyword evidence="1" id="KW-0802">TPR repeat</keyword>
<dbReference type="InterPro" id="IPR019734">
    <property type="entry name" value="TPR_rpt"/>
</dbReference>
<feature type="repeat" description="TPR" evidence="1">
    <location>
        <begin position="238"/>
        <end position="271"/>
    </location>
</feature>
<dbReference type="EMBL" id="LR904022">
    <property type="protein sequence ID" value="CAD7252501.1"/>
    <property type="molecule type" value="Genomic_DNA"/>
</dbReference>
<dbReference type="GO" id="GO:0097730">
    <property type="term" value="C:non-motile cilium"/>
    <property type="evidence" value="ECO:0007669"/>
    <property type="project" value="TreeGrafter"/>
</dbReference>
<dbReference type="PANTHER" id="PTHR44177:SF1">
    <property type="entry name" value="TETRATRICOPEPTIDE REPEAT PROTEIN 8"/>
    <property type="match status" value="1"/>
</dbReference>
<dbReference type="CDD" id="cd21341">
    <property type="entry name" value="TTC8_N"/>
    <property type="match status" value="1"/>
</dbReference>
<name>A0A7R9FRZ5_9CRUS</name>
<sequence>MRPQTESGRPLSGVVRPTTQATQGGSIEKALRTARTAQTARPVSAASGRHVRLVTASMVSEPDGPFINIARINMDNYAKKPALARHLFEYIFHEASDVKRALELASAATQVASFSDWWWKFQLGRCYERLGLIRDAEQQFRSSIKTSPMIREPFFSADSLASLVASIFFLSYHNLDLFFIQIDLWTYLHLGRLYVRLDQPLVAIDVHEQGLKTFPGEVKLMLAIARVGHNGRRNDQHIRTYLHLGRVYVRLDQPLVAIDVYEQGLKTFPGEVKLMLAIARIHEALGQQVNAVKMYRSVVASDAMNIEAIACIGLNHFYSDQPELALRFYRYPSLPCLTNFCKNQRPANGVFFSHAFSFRRLLQMGLHSPEVFANIGLCCFYAQQYDLTLSCFERALGLAEDPTIAADIWYNLGHIGIGLGDSGLAHQCFCLALAHNAGHGEACNNLGILELRKGNEETAKAFFQTAATISSHLFEPFYNFASLAEKVLGL</sequence>
<dbReference type="PANTHER" id="PTHR44177">
    <property type="entry name" value="TETRATRICOPEPTIDE REPEAT PROTEIN 8"/>
    <property type="match status" value="1"/>
</dbReference>
<dbReference type="Pfam" id="PF13181">
    <property type="entry name" value="TPR_8"/>
    <property type="match status" value="2"/>
</dbReference>
<feature type="non-terminal residue" evidence="3">
    <location>
        <position position="1"/>
    </location>
</feature>
<dbReference type="GO" id="GO:0034464">
    <property type="term" value="C:BBSome"/>
    <property type="evidence" value="ECO:0007669"/>
    <property type="project" value="InterPro"/>
</dbReference>
<dbReference type="AlphaFoldDB" id="A0A7R9FRZ5"/>
<dbReference type="SUPFAM" id="SSF48452">
    <property type="entry name" value="TPR-like"/>
    <property type="match status" value="2"/>
</dbReference>
<protein>
    <recommendedName>
        <fullName evidence="5">Tetratricopeptide repeat protein 8</fullName>
    </recommendedName>
</protein>
<feature type="region of interest" description="Disordered" evidence="2">
    <location>
        <begin position="1"/>
        <end position="25"/>
    </location>
</feature>
<dbReference type="SMART" id="SM00028">
    <property type="entry name" value="TPR"/>
    <property type="match status" value="7"/>
</dbReference>
<dbReference type="InterPro" id="IPR011990">
    <property type="entry name" value="TPR-like_helical_dom_sf"/>
</dbReference>
<dbReference type="InterPro" id="IPR028796">
    <property type="entry name" value="BBS8"/>
</dbReference>
<evidence type="ECO:0008006" key="5">
    <source>
        <dbReference type="Google" id="ProtNLM"/>
    </source>
</evidence>
<dbReference type="OrthoDB" id="421121at2759"/>
<dbReference type="GO" id="GO:0036064">
    <property type="term" value="C:ciliary basal body"/>
    <property type="evidence" value="ECO:0007669"/>
    <property type="project" value="TreeGrafter"/>
</dbReference>
<evidence type="ECO:0000313" key="4">
    <source>
        <dbReference type="Proteomes" id="UP000677054"/>
    </source>
</evidence>
<evidence type="ECO:0000256" key="1">
    <source>
        <dbReference type="PROSITE-ProRule" id="PRU00339"/>
    </source>
</evidence>
<dbReference type="Proteomes" id="UP000677054">
    <property type="component" value="Unassembled WGS sequence"/>
</dbReference>
<dbReference type="Pfam" id="PF13432">
    <property type="entry name" value="TPR_16"/>
    <property type="match status" value="1"/>
</dbReference>
<evidence type="ECO:0000256" key="2">
    <source>
        <dbReference type="SAM" id="MobiDB-lite"/>
    </source>
</evidence>
<dbReference type="GO" id="GO:1905515">
    <property type="term" value="P:non-motile cilium assembly"/>
    <property type="evidence" value="ECO:0007669"/>
    <property type="project" value="InterPro"/>
</dbReference>
<organism evidence="3">
    <name type="scientific">Darwinula stevensoni</name>
    <dbReference type="NCBI Taxonomy" id="69355"/>
    <lineage>
        <taxon>Eukaryota</taxon>
        <taxon>Metazoa</taxon>
        <taxon>Ecdysozoa</taxon>
        <taxon>Arthropoda</taxon>
        <taxon>Crustacea</taxon>
        <taxon>Oligostraca</taxon>
        <taxon>Ostracoda</taxon>
        <taxon>Podocopa</taxon>
        <taxon>Podocopida</taxon>
        <taxon>Darwinulocopina</taxon>
        <taxon>Darwinuloidea</taxon>
        <taxon>Darwinulidae</taxon>
        <taxon>Darwinula</taxon>
    </lineage>
</organism>